<dbReference type="PANTHER" id="PTHR23036:SF151">
    <property type="entry name" value="FIBRONECTIN TYPE-III DOMAIN-CONTAINING PROTEIN"/>
    <property type="match status" value="1"/>
</dbReference>
<evidence type="ECO:0000313" key="7">
    <source>
        <dbReference type="EMBL" id="EDO26366.1"/>
    </source>
</evidence>
<reference evidence="7 8" key="1">
    <citation type="journal article" date="2007" name="Science">
        <title>Sea anemone genome reveals ancestral eumetazoan gene repertoire and genomic organization.</title>
        <authorList>
            <person name="Putnam N.H."/>
            <person name="Srivastava M."/>
            <person name="Hellsten U."/>
            <person name="Dirks B."/>
            <person name="Chapman J."/>
            <person name="Salamov A."/>
            <person name="Terry A."/>
            <person name="Shapiro H."/>
            <person name="Lindquist E."/>
            <person name="Kapitonov V.V."/>
            <person name="Jurka J."/>
            <person name="Genikhovich G."/>
            <person name="Grigoriev I.V."/>
            <person name="Lucas S.M."/>
            <person name="Steele R.E."/>
            <person name="Finnerty J.R."/>
            <person name="Technau U."/>
            <person name="Martindale M.Q."/>
            <person name="Rokhsar D.S."/>
        </authorList>
    </citation>
    <scope>NUCLEOTIDE SEQUENCE [LARGE SCALE GENOMIC DNA]</scope>
    <source>
        <strain evidence="8">CH2 X CH6</strain>
    </source>
</reference>
<keyword evidence="8" id="KW-1185">Reference proteome</keyword>
<dbReference type="PhylomeDB" id="A7TC72"/>
<dbReference type="Proteomes" id="UP000001593">
    <property type="component" value="Unassembled WGS sequence"/>
</dbReference>
<evidence type="ECO:0000256" key="3">
    <source>
        <dbReference type="ARBA" id="ARBA00023157"/>
    </source>
</evidence>
<feature type="non-terminal residue" evidence="7">
    <location>
        <position position="168"/>
    </location>
</feature>
<organism evidence="7 8">
    <name type="scientific">Nematostella vectensis</name>
    <name type="common">Starlet sea anemone</name>
    <dbReference type="NCBI Taxonomy" id="45351"/>
    <lineage>
        <taxon>Eukaryota</taxon>
        <taxon>Metazoa</taxon>
        <taxon>Cnidaria</taxon>
        <taxon>Anthozoa</taxon>
        <taxon>Hexacorallia</taxon>
        <taxon>Actiniaria</taxon>
        <taxon>Edwardsiidae</taxon>
        <taxon>Nematostella</taxon>
    </lineage>
</organism>
<evidence type="ECO:0000259" key="6">
    <source>
        <dbReference type="PROSITE" id="PS50853"/>
    </source>
</evidence>
<dbReference type="InterPro" id="IPR036116">
    <property type="entry name" value="FN3_sf"/>
</dbReference>
<dbReference type="FunFam" id="2.60.40.10:FF:004391">
    <property type="match status" value="1"/>
</dbReference>
<dbReference type="InterPro" id="IPR003961">
    <property type="entry name" value="FN3_dom"/>
</dbReference>
<dbReference type="AlphaFoldDB" id="A7TC72"/>
<dbReference type="eggNOG" id="KOG3510">
    <property type="taxonomic scope" value="Eukaryota"/>
</dbReference>
<name>A7TC72_NEMVE</name>
<keyword evidence="3" id="KW-1015">Disulfide bond</keyword>
<dbReference type="EMBL" id="DS476058">
    <property type="protein sequence ID" value="EDO26366.1"/>
    <property type="molecule type" value="Genomic_DNA"/>
</dbReference>
<dbReference type="PANTHER" id="PTHR23036">
    <property type="entry name" value="CYTOKINE RECEPTOR"/>
    <property type="match status" value="1"/>
</dbReference>
<proteinExistence type="predicted"/>
<evidence type="ECO:0000256" key="2">
    <source>
        <dbReference type="ARBA" id="ARBA00022737"/>
    </source>
</evidence>
<dbReference type="FunFam" id="2.60.40.10:FF:003140">
    <property type="match status" value="1"/>
</dbReference>
<dbReference type="STRING" id="45351.A7TC72"/>
<feature type="domain" description="Fibronectin type-III" evidence="6">
    <location>
        <begin position="12"/>
        <end position="107"/>
    </location>
</feature>
<dbReference type="Pfam" id="PF00041">
    <property type="entry name" value="fn3"/>
    <property type="match status" value="2"/>
</dbReference>
<evidence type="ECO:0000256" key="1">
    <source>
        <dbReference type="ARBA" id="ARBA00022729"/>
    </source>
</evidence>
<evidence type="ECO:0000256" key="5">
    <source>
        <dbReference type="ARBA" id="ARBA00023180"/>
    </source>
</evidence>
<keyword evidence="5" id="KW-0325">Glycoprotein</keyword>
<keyword evidence="2" id="KW-0677">Repeat</keyword>
<dbReference type="SMART" id="SM00060">
    <property type="entry name" value="FN3"/>
    <property type="match status" value="1"/>
</dbReference>
<dbReference type="InterPro" id="IPR013783">
    <property type="entry name" value="Ig-like_fold"/>
</dbReference>
<dbReference type="InterPro" id="IPR050379">
    <property type="entry name" value="Type-I_Cytokine_Rcpt"/>
</dbReference>
<dbReference type="SUPFAM" id="SSF49265">
    <property type="entry name" value="Fibronectin type III"/>
    <property type="match status" value="1"/>
</dbReference>
<dbReference type="HOGENOM" id="CLU_085242_1_0_1"/>
<feature type="domain" description="Fibronectin type-III" evidence="6">
    <location>
        <begin position="112"/>
        <end position="168"/>
    </location>
</feature>
<evidence type="ECO:0000313" key="8">
    <source>
        <dbReference type="Proteomes" id="UP000001593"/>
    </source>
</evidence>
<dbReference type="InParanoid" id="A7TC72"/>
<dbReference type="CDD" id="cd00063">
    <property type="entry name" value="FN3"/>
    <property type="match status" value="2"/>
</dbReference>
<sequence length="168" mass="18460">MRPLSLSVPSAAPVQVEGYNISDTAIRVNWLPVPSANHHGVILGYKIHYSDNITSNRQSSTVDGGDVLTGDIQDLEPYTVYLVRVSAFTIKGQGPSGPLINVQTEERGPSRTPSNLTCYNTSSTSLRVAWQPLTDSYYEHGVVLGYNVTYKRADHRGELKSEKIELPV</sequence>
<accession>A7TC72</accession>
<keyword evidence="1" id="KW-0732">Signal</keyword>
<protein>
    <recommendedName>
        <fullName evidence="6">Fibronectin type-III domain-containing protein</fullName>
    </recommendedName>
</protein>
<dbReference type="PROSITE" id="PS50853">
    <property type="entry name" value="FN3"/>
    <property type="match status" value="2"/>
</dbReference>
<keyword evidence="4" id="KW-0675">Receptor</keyword>
<evidence type="ECO:0000256" key="4">
    <source>
        <dbReference type="ARBA" id="ARBA00023170"/>
    </source>
</evidence>
<dbReference type="Gene3D" id="2.60.40.10">
    <property type="entry name" value="Immunoglobulins"/>
    <property type="match status" value="2"/>
</dbReference>
<gene>
    <name evidence="7" type="ORF">NEMVEDRAFT_v1g154492</name>
</gene>